<dbReference type="GO" id="GO:0031201">
    <property type="term" value="C:SNARE complex"/>
    <property type="evidence" value="ECO:0007669"/>
    <property type="project" value="TreeGrafter"/>
</dbReference>
<dbReference type="GO" id="GO:0006887">
    <property type="term" value="P:exocytosis"/>
    <property type="evidence" value="ECO:0007669"/>
    <property type="project" value="TreeGrafter"/>
</dbReference>
<dbReference type="SMART" id="SM00503">
    <property type="entry name" value="SynN"/>
    <property type="match status" value="1"/>
</dbReference>
<dbReference type="Gene3D" id="1.20.5.110">
    <property type="match status" value="1"/>
</dbReference>
<feature type="transmembrane region" description="Helical" evidence="8">
    <location>
        <begin position="266"/>
        <end position="287"/>
    </location>
</feature>
<dbReference type="Pfam" id="PF00804">
    <property type="entry name" value="Syntaxin"/>
    <property type="match status" value="1"/>
</dbReference>
<proteinExistence type="inferred from homology"/>
<protein>
    <submittedName>
        <fullName evidence="11">Syntaxin-4 (inferred by orthology to a human protein)</fullName>
    </submittedName>
</protein>
<evidence type="ECO:0000256" key="5">
    <source>
        <dbReference type="ARBA" id="ARBA00022989"/>
    </source>
</evidence>
<feature type="domain" description="T-SNARE coiled-coil homology" evidence="9">
    <location>
        <begin position="192"/>
        <end position="254"/>
    </location>
</feature>
<dbReference type="PANTHER" id="PTHR19957:SF307">
    <property type="entry name" value="PROTEIN SSO1-RELATED"/>
    <property type="match status" value="1"/>
</dbReference>
<dbReference type="GO" id="GO:0005484">
    <property type="term" value="F:SNAP receptor activity"/>
    <property type="evidence" value="ECO:0007669"/>
    <property type="project" value="TreeGrafter"/>
</dbReference>
<dbReference type="GO" id="GO:0005886">
    <property type="term" value="C:plasma membrane"/>
    <property type="evidence" value="ECO:0007669"/>
    <property type="project" value="TreeGrafter"/>
</dbReference>
<keyword evidence="4" id="KW-0813">Transport</keyword>
<keyword evidence="3 8" id="KW-0812">Transmembrane</keyword>
<dbReference type="InterPro" id="IPR000727">
    <property type="entry name" value="T_SNARE_dom"/>
</dbReference>
<evidence type="ECO:0000256" key="7">
    <source>
        <dbReference type="SAM" id="Coils"/>
    </source>
</evidence>
<dbReference type="GO" id="GO:0006906">
    <property type="term" value="P:vesicle fusion"/>
    <property type="evidence" value="ECO:0007669"/>
    <property type="project" value="TreeGrafter"/>
</dbReference>
<evidence type="ECO:0000313" key="11">
    <source>
        <dbReference type="WBParaSite" id="SVE_0476900.2"/>
    </source>
</evidence>
<feature type="coiled-coil region" evidence="7">
    <location>
        <begin position="39"/>
        <end position="101"/>
    </location>
</feature>
<evidence type="ECO:0000256" key="4">
    <source>
        <dbReference type="ARBA" id="ARBA00022775"/>
    </source>
</evidence>
<comment type="subcellular location">
    <subcellularLocation>
        <location evidence="1">Membrane</location>
        <topology evidence="1">Single-pass type IV membrane protein</topology>
    </subcellularLocation>
</comment>
<keyword evidence="7" id="KW-0175">Coiled coil</keyword>
<accession>A0A0K0F7H2</accession>
<sequence length="288" mass="34119">MTIKDRSKEFNDLKVINNQRGSVIVMDEEDGLKLFFEFVDRIREKIKELDKIINNLDIAKNDIICETYCNREIYTNVKNLVKDFDKNVQIIRKELKSMEEQIKYDENYPNGVLPTFQKIRKIHLKHLVVRFQEIIIKYNHSQEEYKNCCKERISRTLSLEGYSVNQEQLDEMVENGLFNVYTNDINIGLQFIEDVQSRHKEIIKLEKSIVKLINLFQDILFIMDSQGEVIDRIEENIELAEAKVFQARKYAILASRQKKRLLKAQMFCGSLCIFLILITALLLYSYLK</sequence>
<reference evidence="10" key="1">
    <citation type="submission" date="2014-07" db="EMBL/GenBank/DDBJ databases">
        <authorList>
            <person name="Martin A.A"/>
            <person name="De Silva N."/>
        </authorList>
    </citation>
    <scope>NUCLEOTIDE SEQUENCE</scope>
</reference>
<keyword evidence="5 8" id="KW-1133">Transmembrane helix</keyword>
<evidence type="ECO:0000256" key="3">
    <source>
        <dbReference type="ARBA" id="ARBA00022692"/>
    </source>
</evidence>
<keyword evidence="6 8" id="KW-0472">Membrane</keyword>
<name>A0A0K0F7H2_STRVS</name>
<evidence type="ECO:0000256" key="2">
    <source>
        <dbReference type="ARBA" id="ARBA00009063"/>
    </source>
</evidence>
<dbReference type="Gene3D" id="1.20.58.70">
    <property type="match status" value="1"/>
</dbReference>
<dbReference type="Proteomes" id="UP000035680">
    <property type="component" value="Unassembled WGS sequence"/>
</dbReference>
<evidence type="ECO:0000256" key="8">
    <source>
        <dbReference type="SAM" id="Phobius"/>
    </source>
</evidence>
<dbReference type="GO" id="GO:0006836">
    <property type="term" value="P:neurotransmitter transport"/>
    <property type="evidence" value="ECO:0007669"/>
    <property type="project" value="UniProtKB-KW"/>
</dbReference>
<comment type="similarity">
    <text evidence="2">Belongs to the syntaxin family.</text>
</comment>
<dbReference type="InterPro" id="IPR045242">
    <property type="entry name" value="Syntaxin"/>
</dbReference>
<evidence type="ECO:0000256" key="6">
    <source>
        <dbReference type="ARBA" id="ARBA00023136"/>
    </source>
</evidence>
<dbReference type="SMART" id="SM00397">
    <property type="entry name" value="t_SNARE"/>
    <property type="match status" value="1"/>
</dbReference>
<keyword evidence="4" id="KW-0532">Neurotransmitter transport</keyword>
<dbReference type="STRING" id="75913.A0A0K0F7H2"/>
<dbReference type="WBParaSite" id="SVE_0476900.2">
    <property type="protein sequence ID" value="SVE_0476900.2"/>
    <property type="gene ID" value="SVE_0476900"/>
</dbReference>
<dbReference type="GO" id="GO:0012505">
    <property type="term" value="C:endomembrane system"/>
    <property type="evidence" value="ECO:0007669"/>
    <property type="project" value="TreeGrafter"/>
</dbReference>
<keyword evidence="10" id="KW-1185">Reference proteome</keyword>
<evidence type="ECO:0000256" key="1">
    <source>
        <dbReference type="ARBA" id="ARBA00004211"/>
    </source>
</evidence>
<dbReference type="GO" id="GO:0048278">
    <property type="term" value="P:vesicle docking"/>
    <property type="evidence" value="ECO:0007669"/>
    <property type="project" value="TreeGrafter"/>
</dbReference>
<dbReference type="AlphaFoldDB" id="A0A0K0F7H2"/>
<feature type="coiled-coil region" evidence="7">
    <location>
        <begin position="223"/>
        <end position="250"/>
    </location>
</feature>
<dbReference type="GO" id="GO:0000149">
    <property type="term" value="F:SNARE binding"/>
    <property type="evidence" value="ECO:0007669"/>
    <property type="project" value="TreeGrafter"/>
</dbReference>
<dbReference type="PANTHER" id="PTHR19957">
    <property type="entry name" value="SYNTAXIN"/>
    <property type="match status" value="1"/>
</dbReference>
<evidence type="ECO:0000313" key="10">
    <source>
        <dbReference type="Proteomes" id="UP000035680"/>
    </source>
</evidence>
<dbReference type="PROSITE" id="PS50192">
    <property type="entry name" value="T_SNARE"/>
    <property type="match status" value="1"/>
</dbReference>
<evidence type="ECO:0000259" key="9">
    <source>
        <dbReference type="PROSITE" id="PS50192"/>
    </source>
</evidence>
<dbReference type="InterPro" id="IPR010989">
    <property type="entry name" value="SNARE"/>
</dbReference>
<reference evidence="11" key="2">
    <citation type="submission" date="2015-08" db="UniProtKB">
        <authorList>
            <consortium name="WormBaseParasite"/>
        </authorList>
    </citation>
    <scope>IDENTIFICATION</scope>
</reference>
<organism evidence="10 11">
    <name type="scientific">Strongyloides venezuelensis</name>
    <name type="common">Threadworm</name>
    <dbReference type="NCBI Taxonomy" id="75913"/>
    <lineage>
        <taxon>Eukaryota</taxon>
        <taxon>Metazoa</taxon>
        <taxon>Ecdysozoa</taxon>
        <taxon>Nematoda</taxon>
        <taxon>Chromadorea</taxon>
        <taxon>Rhabditida</taxon>
        <taxon>Tylenchina</taxon>
        <taxon>Panagrolaimomorpha</taxon>
        <taxon>Strongyloidoidea</taxon>
        <taxon>Strongyloididae</taxon>
        <taxon>Strongyloides</taxon>
    </lineage>
</organism>
<dbReference type="InterPro" id="IPR006011">
    <property type="entry name" value="Syntaxin_N"/>
</dbReference>
<dbReference type="SUPFAM" id="SSF47661">
    <property type="entry name" value="t-snare proteins"/>
    <property type="match status" value="1"/>
</dbReference>
<dbReference type="GO" id="GO:0006886">
    <property type="term" value="P:intracellular protein transport"/>
    <property type="evidence" value="ECO:0007669"/>
    <property type="project" value="TreeGrafter"/>
</dbReference>